<evidence type="ECO:0000256" key="6">
    <source>
        <dbReference type="ARBA" id="ARBA00022725"/>
    </source>
</evidence>
<dbReference type="Pfam" id="PF01130">
    <property type="entry name" value="CD36"/>
    <property type="match status" value="1"/>
</dbReference>
<dbReference type="GO" id="GO:0007608">
    <property type="term" value="P:sensory perception of smell"/>
    <property type="evidence" value="ECO:0007669"/>
    <property type="project" value="UniProtKB-KW"/>
</dbReference>
<evidence type="ECO:0000313" key="14">
    <source>
        <dbReference type="EMBL" id="KAL0828975.1"/>
    </source>
</evidence>
<comment type="similarity">
    <text evidence="2">Belongs to the CD36 family.</text>
</comment>
<dbReference type="InterPro" id="IPR002159">
    <property type="entry name" value="CD36_fam"/>
</dbReference>
<evidence type="ECO:0000256" key="3">
    <source>
        <dbReference type="ARBA" id="ARBA00022475"/>
    </source>
</evidence>
<keyword evidence="6" id="KW-0552">Olfaction</keyword>
<evidence type="ECO:0000256" key="1">
    <source>
        <dbReference type="ARBA" id="ARBA00004651"/>
    </source>
</evidence>
<organism evidence="14 15">
    <name type="scientific">Loxostege sticticalis</name>
    <name type="common">Beet webworm moth</name>
    <dbReference type="NCBI Taxonomy" id="481309"/>
    <lineage>
        <taxon>Eukaryota</taxon>
        <taxon>Metazoa</taxon>
        <taxon>Ecdysozoa</taxon>
        <taxon>Arthropoda</taxon>
        <taxon>Hexapoda</taxon>
        <taxon>Insecta</taxon>
        <taxon>Pterygota</taxon>
        <taxon>Neoptera</taxon>
        <taxon>Endopterygota</taxon>
        <taxon>Lepidoptera</taxon>
        <taxon>Glossata</taxon>
        <taxon>Ditrysia</taxon>
        <taxon>Pyraloidea</taxon>
        <taxon>Crambidae</taxon>
        <taxon>Pyraustinae</taxon>
        <taxon>Loxostege</taxon>
    </lineage>
</organism>
<dbReference type="EMBL" id="JBEDNZ010000015">
    <property type="protein sequence ID" value="KAL0828975.1"/>
    <property type="molecule type" value="Genomic_DNA"/>
</dbReference>
<feature type="transmembrane region" description="Helical" evidence="13">
    <location>
        <begin position="460"/>
        <end position="479"/>
    </location>
</feature>
<reference evidence="14 15" key="1">
    <citation type="submission" date="2024-06" db="EMBL/GenBank/DDBJ databases">
        <title>A chromosome-level genome assembly of beet webworm, Loxostege sticticalis.</title>
        <authorList>
            <person name="Zhang Y."/>
        </authorList>
    </citation>
    <scope>NUCLEOTIDE SEQUENCE [LARGE SCALE GENOMIC DNA]</scope>
    <source>
        <strain evidence="14">AQ028</strain>
        <tissue evidence="14">Male pupae</tissue>
    </source>
</reference>
<keyword evidence="7 13" id="KW-1133">Transmembrane helix</keyword>
<evidence type="ECO:0000313" key="15">
    <source>
        <dbReference type="Proteomes" id="UP001549921"/>
    </source>
</evidence>
<keyword evidence="9" id="KW-1015">Disulfide bond</keyword>
<keyword evidence="3" id="KW-1003">Cell membrane</keyword>
<dbReference type="PANTHER" id="PTHR11923:SF69">
    <property type="entry name" value="SENSORY NEURON MEMBRANE PROTEIN 1"/>
    <property type="match status" value="1"/>
</dbReference>
<proteinExistence type="inferred from homology"/>
<evidence type="ECO:0008006" key="16">
    <source>
        <dbReference type="Google" id="ProtNLM"/>
    </source>
</evidence>
<evidence type="ECO:0000256" key="9">
    <source>
        <dbReference type="ARBA" id="ARBA00023157"/>
    </source>
</evidence>
<comment type="subcellular location">
    <subcellularLocation>
        <location evidence="1">Cell membrane</location>
        <topology evidence="1">Multi-pass membrane protein</topology>
    </subcellularLocation>
</comment>
<keyword evidence="5 13" id="KW-0812">Transmembrane</keyword>
<dbReference type="PRINTS" id="PR01609">
    <property type="entry name" value="CD36FAMILY"/>
</dbReference>
<dbReference type="Proteomes" id="UP001549921">
    <property type="component" value="Unassembled WGS sequence"/>
</dbReference>
<dbReference type="AlphaFoldDB" id="A0ABD0STU9"/>
<gene>
    <name evidence="14" type="ORF">ABMA28_003865</name>
</gene>
<evidence type="ECO:0000256" key="12">
    <source>
        <dbReference type="SAM" id="MobiDB-lite"/>
    </source>
</evidence>
<evidence type="ECO:0000256" key="2">
    <source>
        <dbReference type="ARBA" id="ARBA00010532"/>
    </source>
</evidence>
<feature type="region of interest" description="Disordered" evidence="12">
    <location>
        <begin position="504"/>
        <end position="530"/>
    </location>
</feature>
<accession>A0ABD0STU9</accession>
<evidence type="ECO:0000256" key="5">
    <source>
        <dbReference type="ARBA" id="ARBA00022692"/>
    </source>
</evidence>
<comment type="caution">
    <text evidence="14">The sequence shown here is derived from an EMBL/GenBank/DDBJ whole genome shotgun (WGS) entry which is preliminary data.</text>
</comment>
<evidence type="ECO:0000256" key="7">
    <source>
        <dbReference type="ARBA" id="ARBA00022989"/>
    </source>
</evidence>
<keyword evidence="10" id="KW-0675">Receptor</keyword>
<evidence type="ECO:0000256" key="10">
    <source>
        <dbReference type="ARBA" id="ARBA00023170"/>
    </source>
</evidence>
<keyword evidence="8 13" id="KW-0472">Membrane</keyword>
<evidence type="ECO:0000256" key="4">
    <source>
        <dbReference type="ARBA" id="ARBA00022606"/>
    </source>
</evidence>
<name>A0ABD0STU9_LOXSC</name>
<sequence>MHLQKPLKIGLGMMSAGLFGIMFGWVLFPVILKSQLKKEMALSKKTDVRGMWEKIPFALDFKVYLFNYTNPEEVQKGGIPIVKEVGPYHFDEWKEKVEVEDHEEDDTITYKKRDYFYFRPDLSGPGLTGEETIVIPHILMLSMATIVHNDKPAMLNMLGKALNGIFDEPKDIFLRVKVLDLLFRGMIVNCARTEFAPKAVCTALKKEAANGLTFEPNNQYRFSLFGLRNGTIDPHVVTVRRGIKNVMDVGKVIAVDGKPNQDVWRDKCNEYQGTDGTVFPPFLTEKDNLESFSGDLCRSFKPWYQKKTSYKGIKTNRYIANIGDFANDPELQCYCDSPDKCPPKGVMDLMKCMKAPMYATLPHFLDCDPQLLKNVKGLSPDVNEHGIVIDFEPISGTPMVAMQRVQFNMMLLKADKLDLIKELPGTLTPIFWIEEGLSLNKTFVKMLKHQLFIPKRIVSVVRWFLVGVGIVGVIGTLVFQFKGKMMNFALSPGSATVTKVNPEMSQQNQHNQPKDISIVGEPQNPPKVDM</sequence>
<protein>
    <recommendedName>
        <fullName evidence="16">Sensory neuron membrane protein 1</fullName>
    </recommendedName>
</protein>
<keyword evidence="4" id="KW-0716">Sensory transduction</keyword>
<dbReference type="PANTHER" id="PTHR11923">
    <property type="entry name" value="SCAVENGER RECEPTOR CLASS B TYPE-1 SR-B1"/>
    <property type="match status" value="1"/>
</dbReference>
<evidence type="ECO:0000256" key="8">
    <source>
        <dbReference type="ARBA" id="ARBA00023136"/>
    </source>
</evidence>
<keyword evidence="11" id="KW-0325">Glycoprotein</keyword>
<evidence type="ECO:0000256" key="11">
    <source>
        <dbReference type="ARBA" id="ARBA00023180"/>
    </source>
</evidence>
<dbReference type="GO" id="GO:0005886">
    <property type="term" value="C:plasma membrane"/>
    <property type="evidence" value="ECO:0007669"/>
    <property type="project" value="UniProtKB-SubCell"/>
</dbReference>
<evidence type="ECO:0000256" key="13">
    <source>
        <dbReference type="SAM" id="Phobius"/>
    </source>
</evidence>
<feature type="transmembrane region" description="Helical" evidence="13">
    <location>
        <begin position="12"/>
        <end position="32"/>
    </location>
</feature>